<protein>
    <submittedName>
        <fullName evidence="1">Putative LOC101238983 [Hydra vulgaris]</fullName>
    </submittedName>
</protein>
<name>A0A0K2VKR2_LEPSM</name>
<sequence length="104" mass="12380">ATYSSQRREYCGRSRECSQRSGRIYSPPLSTTWLVVCKNLAHFEKKGLGLKAYEIQLVQELKPPDLRLRRVLSEWALERIQENPFFPRQILPRDEAHFWLNNYV</sequence>
<organism evidence="1">
    <name type="scientific">Lepeophtheirus salmonis</name>
    <name type="common">Salmon louse</name>
    <name type="synonym">Caligus salmonis</name>
    <dbReference type="NCBI Taxonomy" id="72036"/>
    <lineage>
        <taxon>Eukaryota</taxon>
        <taxon>Metazoa</taxon>
        <taxon>Ecdysozoa</taxon>
        <taxon>Arthropoda</taxon>
        <taxon>Crustacea</taxon>
        <taxon>Multicrustacea</taxon>
        <taxon>Hexanauplia</taxon>
        <taxon>Copepoda</taxon>
        <taxon>Siphonostomatoida</taxon>
        <taxon>Caligidae</taxon>
        <taxon>Lepeophtheirus</taxon>
    </lineage>
</organism>
<feature type="non-terminal residue" evidence="1">
    <location>
        <position position="1"/>
    </location>
</feature>
<dbReference type="AlphaFoldDB" id="A0A0K2VKR2"/>
<dbReference type="EMBL" id="HACA01033534">
    <property type="protein sequence ID" value="CDW50895.1"/>
    <property type="molecule type" value="Transcribed_RNA"/>
</dbReference>
<feature type="non-terminal residue" evidence="1">
    <location>
        <position position="104"/>
    </location>
</feature>
<evidence type="ECO:0000313" key="1">
    <source>
        <dbReference type="EMBL" id="CDW50895.1"/>
    </source>
</evidence>
<accession>A0A0K2VKR2</accession>
<proteinExistence type="predicted"/>
<reference evidence="1" key="1">
    <citation type="submission" date="2014-05" db="EMBL/GenBank/DDBJ databases">
        <authorList>
            <person name="Chronopoulou M."/>
        </authorList>
    </citation>
    <scope>NUCLEOTIDE SEQUENCE</scope>
    <source>
        <tissue evidence="1">Whole organism</tissue>
    </source>
</reference>